<protein>
    <recommendedName>
        <fullName evidence="2">Histone deacetylase complex subunit SAP30 Sin3 binding domain-containing protein</fullName>
    </recommendedName>
</protein>
<dbReference type="Pfam" id="PF13867">
    <property type="entry name" value="SAP30_Sin3_bdg"/>
    <property type="match status" value="1"/>
</dbReference>
<feature type="region of interest" description="Disordered" evidence="1">
    <location>
        <begin position="1"/>
        <end position="63"/>
    </location>
</feature>
<name>A0A2A9PF36_OPHUN</name>
<dbReference type="STRING" id="268505.A0A2A9PF36"/>
<organism evidence="3 4">
    <name type="scientific">Ophiocordyceps unilateralis</name>
    <name type="common">Zombie-ant fungus</name>
    <name type="synonym">Torrubia unilateralis</name>
    <dbReference type="NCBI Taxonomy" id="268505"/>
    <lineage>
        <taxon>Eukaryota</taxon>
        <taxon>Fungi</taxon>
        <taxon>Dikarya</taxon>
        <taxon>Ascomycota</taxon>
        <taxon>Pezizomycotina</taxon>
        <taxon>Sordariomycetes</taxon>
        <taxon>Hypocreomycetidae</taxon>
        <taxon>Hypocreales</taxon>
        <taxon>Ophiocordycipitaceae</taxon>
        <taxon>Ophiocordyceps</taxon>
    </lineage>
</organism>
<reference evidence="3 4" key="2">
    <citation type="journal article" date="2017" name="Sci. Rep.">
        <title>Ant-infecting Ophiocordyceps genomes reveal a high diversity of potential behavioral manipulation genes and a possible major role for enterotoxins.</title>
        <authorList>
            <person name="de Bekker C."/>
            <person name="Ohm R.A."/>
            <person name="Evans H.C."/>
            <person name="Brachmann A."/>
            <person name="Hughes D.P."/>
        </authorList>
    </citation>
    <scope>NUCLEOTIDE SEQUENCE [LARGE SCALE GENOMIC DNA]</scope>
    <source>
        <strain evidence="3 4">SC16a</strain>
    </source>
</reference>
<accession>A0A2A9PF36</accession>
<feature type="domain" description="Histone deacetylase complex subunit SAP30 Sin3 binding" evidence="2">
    <location>
        <begin position="127"/>
        <end position="154"/>
    </location>
</feature>
<feature type="compositionally biased region" description="Basic and acidic residues" evidence="1">
    <location>
        <begin position="8"/>
        <end position="25"/>
    </location>
</feature>
<evidence type="ECO:0000313" key="3">
    <source>
        <dbReference type="EMBL" id="PFH59522.1"/>
    </source>
</evidence>
<dbReference type="Proteomes" id="UP000037136">
    <property type="component" value="Unassembled WGS sequence"/>
</dbReference>
<dbReference type="Gene3D" id="6.10.160.20">
    <property type="match status" value="1"/>
</dbReference>
<evidence type="ECO:0000313" key="4">
    <source>
        <dbReference type="Proteomes" id="UP000037136"/>
    </source>
</evidence>
<dbReference type="InterPro" id="IPR038291">
    <property type="entry name" value="SAP30_C_sf"/>
</dbReference>
<keyword evidence="4" id="KW-1185">Reference proteome</keyword>
<sequence>MAPVKASRNADDHRPDTGGGPKDRVGAGGPPKMRRVASQTSVSQLREAPPIRDAAPTSAPAQGVEDVAAPTLNWVSFDRDVLHAYCRQHRLNTPSSFSNPSHQRMLSQPGSIGLFSPTMVAKRKSRRQSKEQLALAVRKHFNGMGVQENDVIVDLIFRVGCDKAAKAGGSHKQGSASK</sequence>
<reference evidence="3 4" key="1">
    <citation type="journal article" date="2015" name="BMC Genomics">
        <title>Gene expression during zombie ant biting behavior reflects the complexity underlying fungal parasitic behavioral manipulation.</title>
        <authorList>
            <person name="de Bekker C."/>
            <person name="Ohm R.A."/>
            <person name="Loreto R.G."/>
            <person name="Sebastian A."/>
            <person name="Albert I."/>
            <person name="Merrow M."/>
            <person name="Brachmann A."/>
            <person name="Hughes D.P."/>
        </authorList>
    </citation>
    <scope>NUCLEOTIDE SEQUENCE [LARGE SCALE GENOMIC DNA]</scope>
    <source>
        <strain evidence="3 4">SC16a</strain>
    </source>
</reference>
<proteinExistence type="predicted"/>
<comment type="caution">
    <text evidence="3">The sequence shown here is derived from an EMBL/GenBank/DDBJ whole genome shotgun (WGS) entry which is preliminary data.</text>
</comment>
<dbReference type="EMBL" id="LAZP02000192">
    <property type="protein sequence ID" value="PFH59522.1"/>
    <property type="molecule type" value="Genomic_DNA"/>
</dbReference>
<gene>
    <name evidence="3" type="ORF">XA68_12225</name>
</gene>
<dbReference type="AlphaFoldDB" id="A0A2A9PF36"/>
<evidence type="ECO:0000256" key="1">
    <source>
        <dbReference type="SAM" id="MobiDB-lite"/>
    </source>
</evidence>
<dbReference type="InterPro" id="IPR025718">
    <property type="entry name" value="SAP30_Sin3-bd"/>
</dbReference>
<dbReference type="OrthoDB" id="510958at2759"/>
<evidence type="ECO:0000259" key="2">
    <source>
        <dbReference type="Pfam" id="PF13867"/>
    </source>
</evidence>